<keyword evidence="4" id="KW-1185">Reference proteome</keyword>
<accession>A0A2J6R1F9</accession>
<keyword evidence="2" id="KW-1133">Transmembrane helix</keyword>
<dbReference type="AlphaFoldDB" id="A0A2J6R1F9"/>
<feature type="region of interest" description="Disordered" evidence="1">
    <location>
        <begin position="476"/>
        <end position="502"/>
    </location>
</feature>
<evidence type="ECO:0000313" key="4">
    <source>
        <dbReference type="Proteomes" id="UP000235786"/>
    </source>
</evidence>
<dbReference type="EMBL" id="KZ613959">
    <property type="protein sequence ID" value="PMD32360.1"/>
    <property type="molecule type" value="Genomic_DNA"/>
</dbReference>
<dbReference type="Proteomes" id="UP000235786">
    <property type="component" value="Unassembled WGS sequence"/>
</dbReference>
<evidence type="ECO:0000313" key="3">
    <source>
        <dbReference type="EMBL" id="PMD32360.1"/>
    </source>
</evidence>
<keyword evidence="2" id="KW-0812">Transmembrane</keyword>
<evidence type="ECO:0000256" key="2">
    <source>
        <dbReference type="SAM" id="Phobius"/>
    </source>
</evidence>
<sequence>MEGRQMASTLPANRSSATYIFAVSAECFMQAISLPMASRKQHRNFPETAQIAHILQKSRLSVEYSSFALRHSFACPSMDPISVIGLTTSLIAICSSIFTVITLSRDWQRRTIFAKDVFDVHNSEIGVLQSVLEECSGTVQSVAANLDVPPSIYQAFENCAKREATLSETLKSVTTGRNTFFLQAVRLPLRQKELKRQYGMFKEDVLLLRALCTELRSQQQLVDMRAGILRLVSDYVPEIDDSNTVDGHIGNETASGQSLDLRNDGDVRVQIGEDTSRVNLSRSQKLSLPGRAVLNTLLQMSKSNYVVQATVAVETPYYKGGSRFKFVPAESAHIPALVKLDTGSDIDIVSEGFLEQAGVSKSLRKPIPAENAECFITIGGKEYQPESQICLFWYMEGEQRIRRNVFFVVSGAPVDLLLSSKNFAREAASRVALFSRAPKSAAMREIERRNEEQRREDAREEENKIIQEELRKIRARQPTNISAATPRQPDVELGAAVPHAGT</sequence>
<feature type="region of interest" description="Disordered" evidence="1">
    <location>
        <begin position="442"/>
        <end position="463"/>
    </location>
</feature>
<feature type="transmembrane region" description="Helical" evidence="2">
    <location>
        <begin position="81"/>
        <end position="103"/>
    </location>
</feature>
<proteinExistence type="predicted"/>
<keyword evidence="2" id="KW-0472">Membrane</keyword>
<organism evidence="3 4">
    <name type="scientific">Hyaloscypha variabilis (strain UAMH 11265 / GT02V1 / F)</name>
    <name type="common">Meliniomyces variabilis</name>
    <dbReference type="NCBI Taxonomy" id="1149755"/>
    <lineage>
        <taxon>Eukaryota</taxon>
        <taxon>Fungi</taxon>
        <taxon>Dikarya</taxon>
        <taxon>Ascomycota</taxon>
        <taxon>Pezizomycotina</taxon>
        <taxon>Leotiomycetes</taxon>
        <taxon>Helotiales</taxon>
        <taxon>Hyaloscyphaceae</taxon>
        <taxon>Hyaloscypha</taxon>
        <taxon>Hyaloscypha variabilis</taxon>
    </lineage>
</organism>
<dbReference type="OrthoDB" id="5426765at2759"/>
<name>A0A2J6R1F9_HYAVF</name>
<evidence type="ECO:0000256" key="1">
    <source>
        <dbReference type="SAM" id="MobiDB-lite"/>
    </source>
</evidence>
<gene>
    <name evidence="3" type="ORF">L207DRAFT_590651</name>
</gene>
<protein>
    <submittedName>
        <fullName evidence="3">Uncharacterized protein</fullName>
    </submittedName>
</protein>
<reference evidence="3 4" key="1">
    <citation type="submission" date="2016-04" db="EMBL/GenBank/DDBJ databases">
        <title>A degradative enzymes factory behind the ericoid mycorrhizal symbiosis.</title>
        <authorList>
            <consortium name="DOE Joint Genome Institute"/>
            <person name="Martino E."/>
            <person name="Morin E."/>
            <person name="Grelet G."/>
            <person name="Kuo A."/>
            <person name="Kohler A."/>
            <person name="Daghino S."/>
            <person name="Barry K."/>
            <person name="Choi C."/>
            <person name="Cichocki N."/>
            <person name="Clum A."/>
            <person name="Copeland A."/>
            <person name="Hainaut M."/>
            <person name="Haridas S."/>
            <person name="Labutti K."/>
            <person name="Lindquist E."/>
            <person name="Lipzen A."/>
            <person name="Khouja H.-R."/>
            <person name="Murat C."/>
            <person name="Ohm R."/>
            <person name="Olson A."/>
            <person name="Spatafora J."/>
            <person name="Veneault-Fourrey C."/>
            <person name="Henrissat B."/>
            <person name="Grigoriev I."/>
            <person name="Martin F."/>
            <person name="Perotto S."/>
        </authorList>
    </citation>
    <scope>NUCLEOTIDE SEQUENCE [LARGE SCALE GENOMIC DNA]</scope>
    <source>
        <strain evidence="3 4">F</strain>
    </source>
</reference>